<dbReference type="GO" id="GO:0055037">
    <property type="term" value="C:recycling endosome"/>
    <property type="evidence" value="ECO:0007669"/>
    <property type="project" value="UniProtKB-SubCell"/>
</dbReference>
<comment type="caution">
    <text evidence="9">The sequence shown here is derived from an EMBL/GenBank/DDBJ whole genome shotgun (WGS) entry which is preliminary data.</text>
</comment>
<dbReference type="SMART" id="SM00239">
    <property type="entry name" value="C2"/>
    <property type="match status" value="1"/>
</dbReference>
<dbReference type="AlphaFoldDB" id="A0AAW2IE48"/>
<feature type="compositionally biased region" description="Polar residues" evidence="6">
    <location>
        <begin position="229"/>
        <end position="239"/>
    </location>
</feature>
<comment type="subcellular location">
    <subcellularLocation>
        <location evidence="1">Recycling endosome</location>
    </subcellularLocation>
</comment>
<feature type="compositionally biased region" description="Basic and acidic residues" evidence="6">
    <location>
        <begin position="178"/>
        <end position="190"/>
    </location>
</feature>
<dbReference type="PANTHER" id="PTHR15746:SF23">
    <property type="entry name" value="RAB11 INTERACTING PROTEIN, ISOFORM A"/>
    <property type="match status" value="1"/>
</dbReference>
<dbReference type="SUPFAM" id="SSF49562">
    <property type="entry name" value="C2 domain (Calcium/lipid-binding domain, CaLB)"/>
    <property type="match status" value="1"/>
</dbReference>
<evidence type="ECO:0008006" key="10">
    <source>
        <dbReference type="Google" id="ProtNLM"/>
    </source>
</evidence>
<evidence type="ECO:0000256" key="4">
    <source>
        <dbReference type="ARBA" id="ARBA00022753"/>
    </source>
</evidence>
<reference evidence="9" key="1">
    <citation type="journal article" date="2024" name="Gigascience">
        <title>Chromosome-level genome of the poultry shaft louse Menopon gallinae provides insight into the host-switching and adaptive evolution of parasitic lice.</title>
        <authorList>
            <person name="Xu Y."/>
            <person name="Ma L."/>
            <person name="Liu S."/>
            <person name="Liang Y."/>
            <person name="Liu Q."/>
            <person name="He Z."/>
            <person name="Tian L."/>
            <person name="Duan Y."/>
            <person name="Cai W."/>
            <person name="Li H."/>
            <person name="Song F."/>
        </authorList>
    </citation>
    <scope>NUCLEOTIDE SEQUENCE</scope>
    <source>
        <strain evidence="9">Cailab_2023a</strain>
    </source>
</reference>
<dbReference type="PROSITE" id="PS50004">
    <property type="entry name" value="C2"/>
    <property type="match status" value="1"/>
</dbReference>
<dbReference type="PANTHER" id="PTHR15746">
    <property type="entry name" value="RAB11-RELATED"/>
    <property type="match status" value="1"/>
</dbReference>
<dbReference type="InterPro" id="IPR037245">
    <property type="entry name" value="FIP-RBD_C_sf"/>
</dbReference>
<keyword evidence="2" id="KW-0813">Transport</keyword>
<feature type="domain" description="FIP-RBD" evidence="8">
    <location>
        <begin position="315"/>
        <end position="376"/>
    </location>
</feature>
<dbReference type="PROSITE" id="PS51511">
    <property type="entry name" value="FIP_RBD"/>
    <property type="match status" value="1"/>
</dbReference>
<dbReference type="Pfam" id="PF09457">
    <property type="entry name" value="RBD-FIP"/>
    <property type="match status" value="1"/>
</dbReference>
<dbReference type="Gene3D" id="2.60.40.150">
    <property type="entry name" value="C2 domain"/>
    <property type="match status" value="1"/>
</dbReference>
<evidence type="ECO:0000259" key="8">
    <source>
        <dbReference type="PROSITE" id="PS51511"/>
    </source>
</evidence>
<dbReference type="Pfam" id="PF00168">
    <property type="entry name" value="C2"/>
    <property type="match status" value="1"/>
</dbReference>
<dbReference type="GO" id="GO:0031267">
    <property type="term" value="F:small GTPase binding"/>
    <property type="evidence" value="ECO:0007669"/>
    <property type="project" value="InterPro"/>
</dbReference>
<dbReference type="EMBL" id="JARGDH010000001">
    <property type="protein sequence ID" value="KAL0280276.1"/>
    <property type="molecule type" value="Genomic_DNA"/>
</dbReference>
<evidence type="ECO:0000256" key="5">
    <source>
        <dbReference type="ARBA" id="ARBA00022927"/>
    </source>
</evidence>
<keyword evidence="4" id="KW-0967">Endosome</keyword>
<dbReference type="InterPro" id="IPR035892">
    <property type="entry name" value="C2_domain_sf"/>
</dbReference>
<protein>
    <recommendedName>
        <fullName evidence="10">Rab11 family-interacting protein 2</fullName>
    </recommendedName>
</protein>
<feature type="region of interest" description="Disordered" evidence="6">
    <location>
        <begin position="178"/>
        <end position="242"/>
    </location>
</feature>
<dbReference type="InterPro" id="IPR000008">
    <property type="entry name" value="C2_dom"/>
</dbReference>
<proteinExistence type="predicted"/>
<evidence type="ECO:0000313" key="9">
    <source>
        <dbReference type="EMBL" id="KAL0280276.1"/>
    </source>
</evidence>
<organism evidence="9">
    <name type="scientific">Menopon gallinae</name>
    <name type="common">poultry shaft louse</name>
    <dbReference type="NCBI Taxonomy" id="328185"/>
    <lineage>
        <taxon>Eukaryota</taxon>
        <taxon>Metazoa</taxon>
        <taxon>Ecdysozoa</taxon>
        <taxon>Arthropoda</taxon>
        <taxon>Hexapoda</taxon>
        <taxon>Insecta</taxon>
        <taxon>Pterygota</taxon>
        <taxon>Neoptera</taxon>
        <taxon>Paraneoptera</taxon>
        <taxon>Psocodea</taxon>
        <taxon>Troctomorpha</taxon>
        <taxon>Phthiraptera</taxon>
        <taxon>Amblycera</taxon>
        <taxon>Menoponidae</taxon>
        <taxon>Menopon</taxon>
    </lineage>
</organism>
<gene>
    <name evidence="9" type="ORF">PYX00_001617</name>
</gene>
<evidence type="ECO:0000259" key="7">
    <source>
        <dbReference type="PROSITE" id="PS50004"/>
    </source>
</evidence>
<evidence type="ECO:0000256" key="6">
    <source>
        <dbReference type="SAM" id="MobiDB-lite"/>
    </source>
</evidence>
<dbReference type="Gene3D" id="1.20.5.2440">
    <property type="match status" value="1"/>
</dbReference>
<evidence type="ECO:0000256" key="2">
    <source>
        <dbReference type="ARBA" id="ARBA00022448"/>
    </source>
</evidence>
<dbReference type="GO" id="GO:0045055">
    <property type="term" value="P:regulated exocytosis"/>
    <property type="evidence" value="ECO:0007669"/>
    <property type="project" value="TreeGrafter"/>
</dbReference>
<dbReference type="InterPro" id="IPR037789">
    <property type="entry name" value="FIP_classI"/>
</dbReference>
<feature type="compositionally biased region" description="Polar residues" evidence="6">
    <location>
        <begin position="208"/>
        <end position="219"/>
    </location>
</feature>
<keyword evidence="5" id="KW-0653">Protein transport</keyword>
<evidence type="ECO:0000256" key="3">
    <source>
        <dbReference type="ARBA" id="ARBA00022553"/>
    </source>
</evidence>
<keyword evidence="3" id="KW-0597">Phosphoprotein</keyword>
<name>A0AAW2IE48_9NEOP</name>
<sequence>MLCPTHVTVIIRKAKNVLTKGKNGTNNAFVVIELGKESYRTSIKEKVGSQIVVWNEECEFKIPNSGNSARITITALHRNIYGLDQFLGTVNVPLSSFDKNDNSTEWYKLLGKPGKEKGKNKSRGEIEVTVQFSAKPSQSLMNLTDKKKSRSFASLLNIKKGDKVLSFKDLRRKALRKKDVVEQKETRELSDNSDPGVVTDEEDEDMNRSGSKQSLQSGNEAPAKPPRTFASQTNLQSSGKPVLERKLSNSCLDLRELAKASQTDRKCLSSLALPNVSESHSNIFSKFSKKFRNFQSSDKKDSGNVLIVLDPSEKPQKQSKSVLAQFSNKSREELITMIIELQRKVNRFHVHVLDLEEYLDRLLVKVMETTPFLLEK</sequence>
<feature type="domain" description="C2" evidence="7">
    <location>
        <begin position="1"/>
        <end position="107"/>
    </location>
</feature>
<dbReference type="SUPFAM" id="SSF144270">
    <property type="entry name" value="Eferin C-derminal domain-like"/>
    <property type="match status" value="1"/>
</dbReference>
<evidence type="ECO:0000256" key="1">
    <source>
        <dbReference type="ARBA" id="ARBA00004172"/>
    </source>
</evidence>
<dbReference type="GO" id="GO:0015031">
    <property type="term" value="P:protein transport"/>
    <property type="evidence" value="ECO:0007669"/>
    <property type="project" value="UniProtKB-KW"/>
</dbReference>
<dbReference type="InterPro" id="IPR019018">
    <property type="entry name" value="Rab-bd_FIP-RBD"/>
</dbReference>
<accession>A0AAW2IE48</accession>